<name>A0ACA9R5U5_9GLOM</name>
<protein>
    <submittedName>
        <fullName evidence="1">3100_t:CDS:1</fullName>
    </submittedName>
</protein>
<organism evidence="1 2">
    <name type="scientific">Racocetra persica</name>
    <dbReference type="NCBI Taxonomy" id="160502"/>
    <lineage>
        <taxon>Eukaryota</taxon>
        <taxon>Fungi</taxon>
        <taxon>Fungi incertae sedis</taxon>
        <taxon>Mucoromycota</taxon>
        <taxon>Glomeromycotina</taxon>
        <taxon>Glomeromycetes</taxon>
        <taxon>Diversisporales</taxon>
        <taxon>Gigasporaceae</taxon>
        <taxon>Racocetra</taxon>
    </lineage>
</organism>
<accession>A0ACA9R5U5</accession>
<comment type="caution">
    <text evidence="1">The sequence shown here is derived from an EMBL/GenBank/DDBJ whole genome shotgun (WGS) entry which is preliminary data.</text>
</comment>
<dbReference type="Proteomes" id="UP000789920">
    <property type="component" value="Unassembled WGS sequence"/>
</dbReference>
<reference evidence="1" key="1">
    <citation type="submission" date="2021-06" db="EMBL/GenBank/DDBJ databases">
        <authorList>
            <person name="Kallberg Y."/>
            <person name="Tangrot J."/>
            <person name="Rosling A."/>
        </authorList>
    </citation>
    <scope>NUCLEOTIDE SEQUENCE</scope>
    <source>
        <strain evidence="1">MA461A</strain>
    </source>
</reference>
<keyword evidence="2" id="KW-1185">Reference proteome</keyword>
<dbReference type="EMBL" id="CAJVQC010043576">
    <property type="protein sequence ID" value="CAG8777822.1"/>
    <property type="molecule type" value="Genomic_DNA"/>
</dbReference>
<evidence type="ECO:0000313" key="1">
    <source>
        <dbReference type="EMBL" id="CAG8777822.1"/>
    </source>
</evidence>
<proteinExistence type="predicted"/>
<gene>
    <name evidence="1" type="ORF">RPERSI_LOCUS17155</name>
</gene>
<sequence length="62" mass="7204">LESFSQDDMSITKAQDSAKLGLLICKSLVENNGDQIKQKVNWEEEINFCLCGILNYYHWYLC</sequence>
<evidence type="ECO:0000313" key="2">
    <source>
        <dbReference type="Proteomes" id="UP000789920"/>
    </source>
</evidence>
<feature type="non-terminal residue" evidence="1">
    <location>
        <position position="1"/>
    </location>
</feature>